<evidence type="ECO:0000259" key="5">
    <source>
        <dbReference type="Pfam" id="PF01379"/>
    </source>
</evidence>
<evidence type="ECO:0000256" key="4">
    <source>
        <dbReference type="HAMAP-Rule" id="MF_00260"/>
    </source>
</evidence>
<dbReference type="Gene3D" id="3.30.160.40">
    <property type="entry name" value="Porphobilinogen deaminase, C-terminal domain"/>
    <property type="match status" value="1"/>
</dbReference>
<protein>
    <recommendedName>
        <fullName evidence="4">Probable porphobilinogen deaminase</fullName>
        <shortName evidence="4">PBG</shortName>
        <ecNumber evidence="4">2.5.1.61</ecNumber>
    </recommendedName>
    <alternativeName>
        <fullName evidence="4">Hydroxymethylbilane synthase</fullName>
        <shortName evidence="4">HMBS</shortName>
    </alternativeName>
    <alternativeName>
        <fullName evidence="4">Pre-uroporphyrinogen synthase</fullName>
    </alternativeName>
</protein>
<dbReference type="HAMAP" id="MF_00260">
    <property type="entry name" value="Porphobil_deam"/>
    <property type="match status" value="1"/>
</dbReference>
<evidence type="ECO:0000256" key="2">
    <source>
        <dbReference type="ARBA" id="ARBA00022679"/>
    </source>
</evidence>
<dbReference type="NCBIfam" id="TIGR00212">
    <property type="entry name" value="hemC"/>
    <property type="match status" value="1"/>
</dbReference>
<reference evidence="7 8" key="1">
    <citation type="submission" date="2016-10" db="EMBL/GenBank/DDBJ databases">
        <authorList>
            <person name="Varghese N."/>
            <person name="Submissions S."/>
        </authorList>
    </citation>
    <scope>NUCLEOTIDE SEQUENCE [LARGE SCALE GENOMIC DNA]</scope>
    <source>
        <strain evidence="7 8">PL 12/M</strain>
    </source>
</reference>
<feature type="modified residue" description="S-(dipyrrolylmethanemethyl)cysteine" evidence="4">
    <location>
        <position position="233"/>
    </location>
</feature>
<keyword evidence="2 4" id="KW-0808">Transferase</keyword>
<gene>
    <name evidence="4" type="primary">hemC</name>
    <name evidence="7" type="ORF">SAMN04488589_1652</name>
</gene>
<comment type="caution">
    <text evidence="7">The sequence shown here is derived from an EMBL/GenBank/DDBJ whole genome shotgun (WGS) entry which is preliminary data.</text>
</comment>
<evidence type="ECO:0000259" key="6">
    <source>
        <dbReference type="Pfam" id="PF03900"/>
    </source>
</evidence>
<comment type="cofactor">
    <cofactor evidence="4">
        <name>dipyrromethane</name>
        <dbReference type="ChEBI" id="CHEBI:60342"/>
    </cofactor>
    <text evidence="4">Binds 1 dipyrromethane group covalently.</text>
</comment>
<dbReference type="Proteomes" id="UP000199259">
    <property type="component" value="Unassembled WGS sequence"/>
</dbReference>
<dbReference type="EMBL" id="FNCA01000004">
    <property type="protein sequence ID" value="SDF88463.1"/>
    <property type="molecule type" value="Genomic_DNA"/>
</dbReference>
<dbReference type="PRINTS" id="PR00151">
    <property type="entry name" value="PORPHBDMNASE"/>
</dbReference>
<dbReference type="SUPFAM" id="SSF54782">
    <property type="entry name" value="Porphobilinogen deaminase (hydroxymethylbilane synthase), C-terminal domain"/>
    <property type="match status" value="1"/>
</dbReference>
<keyword evidence="8" id="KW-1185">Reference proteome</keyword>
<dbReference type="GO" id="GO:0005737">
    <property type="term" value="C:cytoplasm"/>
    <property type="evidence" value="ECO:0007669"/>
    <property type="project" value="UniProtKB-UniRule"/>
</dbReference>
<dbReference type="PANTHER" id="PTHR11557:SF0">
    <property type="entry name" value="PORPHOBILINOGEN DEAMINASE"/>
    <property type="match status" value="1"/>
</dbReference>
<feature type="domain" description="Porphobilinogen deaminase C-terminal" evidence="6">
    <location>
        <begin position="219"/>
        <end position="278"/>
    </location>
</feature>
<dbReference type="PANTHER" id="PTHR11557">
    <property type="entry name" value="PORPHOBILINOGEN DEAMINASE"/>
    <property type="match status" value="1"/>
</dbReference>
<dbReference type="InterPro" id="IPR022419">
    <property type="entry name" value="Porphobilin_deaminase_cofac_BS"/>
</dbReference>
<evidence type="ECO:0000256" key="1">
    <source>
        <dbReference type="ARBA" id="ARBA00005638"/>
    </source>
</evidence>
<comment type="function">
    <text evidence="4">Tetrapolymerization of the monopyrrole PBG into the hydroxymethylbilane pre-uroporphyrinogen in several discrete steps.</text>
</comment>
<dbReference type="PIRSF" id="PIRSF001438">
    <property type="entry name" value="4pyrrol_synth_OHMeBilane_synth"/>
    <property type="match status" value="1"/>
</dbReference>
<name>A0A7Z7AWU8_9EURY</name>
<dbReference type="RefSeq" id="WP_091709974.1">
    <property type="nucleotide sequence ID" value="NZ_FNCA01000004.1"/>
</dbReference>
<evidence type="ECO:0000256" key="3">
    <source>
        <dbReference type="ARBA" id="ARBA00023244"/>
    </source>
</evidence>
<dbReference type="OrthoDB" id="8042at2157"/>
<keyword evidence="3 4" id="KW-0627">Porphyrin biosynthesis</keyword>
<organism evidence="7 8">
    <name type="scientific">Methanolobus vulcani</name>
    <dbReference type="NCBI Taxonomy" id="38026"/>
    <lineage>
        <taxon>Archaea</taxon>
        <taxon>Methanobacteriati</taxon>
        <taxon>Methanobacteriota</taxon>
        <taxon>Stenosarchaea group</taxon>
        <taxon>Methanomicrobia</taxon>
        <taxon>Methanosarcinales</taxon>
        <taxon>Methanosarcinaceae</taxon>
        <taxon>Methanolobus</taxon>
    </lineage>
</organism>
<dbReference type="Gene3D" id="3.40.190.10">
    <property type="entry name" value="Periplasmic binding protein-like II"/>
    <property type="match status" value="2"/>
</dbReference>
<comment type="similarity">
    <text evidence="1 4">Belongs to the HMBS family.</text>
</comment>
<dbReference type="InterPro" id="IPR000860">
    <property type="entry name" value="HemC"/>
</dbReference>
<dbReference type="GO" id="GO:0004418">
    <property type="term" value="F:hydroxymethylbilane synthase activity"/>
    <property type="evidence" value="ECO:0007669"/>
    <property type="project" value="UniProtKB-UniRule"/>
</dbReference>
<feature type="domain" description="Porphobilinogen deaminase N-terminal" evidence="5">
    <location>
        <begin position="2"/>
        <end position="201"/>
    </location>
</feature>
<dbReference type="SUPFAM" id="SSF53850">
    <property type="entry name" value="Periplasmic binding protein-like II"/>
    <property type="match status" value="1"/>
</dbReference>
<comment type="catalytic activity">
    <reaction evidence="4">
        <text>4 porphobilinogen + H2O = hydroxymethylbilane + 4 NH4(+)</text>
        <dbReference type="Rhea" id="RHEA:13185"/>
        <dbReference type="ChEBI" id="CHEBI:15377"/>
        <dbReference type="ChEBI" id="CHEBI:28938"/>
        <dbReference type="ChEBI" id="CHEBI:57845"/>
        <dbReference type="ChEBI" id="CHEBI:58126"/>
        <dbReference type="EC" id="2.5.1.61"/>
    </reaction>
</comment>
<sequence>MIIGTRGSALAIAQTETIERLLSELGVSTTRKIIKTSGDTFTDRPLHEVAGVGAFVRELDDRMIDGEIDISVHSMKDLPTIRPDELATSAVLKRDSPYDVLLTTDGSRIDDLPEGAVLGTTSMRRRAQILRYRPDLHVQDLRGNINTRIRKLEEGLYDGILLAEAGLQRMGWEMDVERLDPQFFCPSANQGTIAVVTPAGSEAEEVTSNLDHQQTRIETEIERIVITDVEGGCTAPIGSFAQFINEDEISVCCEVLALDGSEHVRIEEVIQAETYQEHAGMIAKELVQMGGKELVQRAVCQLSAGTATEVQGQYD</sequence>
<accession>A0A7Z7AWU8</accession>
<dbReference type="FunFam" id="3.40.190.10:FF:000005">
    <property type="entry name" value="Porphobilinogen deaminase"/>
    <property type="match status" value="1"/>
</dbReference>
<dbReference type="Pfam" id="PF01379">
    <property type="entry name" value="Porphobil_deam"/>
    <property type="match status" value="1"/>
</dbReference>
<dbReference type="InterPro" id="IPR036803">
    <property type="entry name" value="Porphobilinogen_deaminase_C_sf"/>
</dbReference>
<proteinExistence type="inferred from homology"/>
<dbReference type="InterPro" id="IPR022417">
    <property type="entry name" value="Porphobilin_deaminase_N"/>
</dbReference>
<dbReference type="AlphaFoldDB" id="A0A7Z7AWU8"/>
<evidence type="ECO:0000313" key="7">
    <source>
        <dbReference type="EMBL" id="SDF88463.1"/>
    </source>
</evidence>
<comment type="miscellaneous">
    <text evidence="4">The porphobilinogen subunits are added to the dipyrromethane group.</text>
</comment>
<evidence type="ECO:0000313" key="8">
    <source>
        <dbReference type="Proteomes" id="UP000199259"/>
    </source>
</evidence>
<dbReference type="GO" id="GO:0006782">
    <property type="term" value="P:protoporphyrinogen IX biosynthetic process"/>
    <property type="evidence" value="ECO:0007669"/>
    <property type="project" value="UniProtKB-UniRule"/>
</dbReference>
<dbReference type="InterPro" id="IPR022418">
    <property type="entry name" value="Porphobilinogen_deaminase_C"/>
</dbReference>
<dbReference type="EC" id="2.5.1.61" evidence="4"/>
<dbReference type="Pfam" id="PF03900">
    <property type="entry name" value="Porphobil_deamC"/>
    <property type="match status" value="1"/>
</dbReference>
<dbReference type="PROSITE" id="PS00533">
    <property type="entry name" value="PORPHOBILINOGEN_DEAM"/>
    <property type="match status" value="1"/>
</dbReference>